<feature type="compositionally biased region" description="Acidic residues" evidence="1">
    <location>
        <begin position="366"/>
        <end position="377"/>
    </location>
</feature>
<organism evidence="2 3">
    <name type="scientific">Gossypium barbadense</name>
    <name type="common">Sea Island cotton</name>
    <name type="synonym">Hibiscus barbadensis</name>
    <dbReference type="NCBI Taxonomy" id="3634"/>
    <lineage>
        <taxon>Eukaryota</taxon>
        <taxon>Viridiplantae</taxon>
        <taxon>Streptophyta</taxon>
        <taxon>Embryophyta</taxon>
        <taxon>Tracheophyta</taxon>
        <taxon>Spermatophyta</taxon>
        <taxon>Magnoliopsida</taxon>
        <taxon>eudicotyledons</taxon>
        <taxon>Gunneridae</taxon>
        <taxon>Pentapetalae</taxon>
        <taxon>rosids</taxon>
        <taxon>malvids</taxon>
        <taxon>Malvales</taxon>
        <taxon>Malvaceae</taxon>
        <taxon>Malvoideae</taxon>
        <taxon>Gossypium</taxon>
    </lineage>
</organism>
<proteinExistence type="predicted"/>
<gene>
    <name evidence="2" type="ORF">GOBAR_AA26261</name>
</gene>
<dbReference type="EMBL" id="KZ666547">
    <property type="protein sequence ID" value="PPR94410.1"/>
    <property type="molecule type" value="Genomic_DNA"/>
</dbReference>
<name>A0A2P5WTI6_GOSBA</name>
<dbReference type="Proteomes" id="UP000239757">
    <property type="component" value="Unassembled WGS sequence"/>
</dbReference>
<evidence type="ECO:0000256" key="1">
    <source>
        <dbReference type="SAM" id="MobiDB-lite"/>
    </source>
</evidence>
<protein>
    <submittedName>
        <fullName evidence="2">Uncharacterized protein</fullName>
    </submittedName>
</protein>
<evidence type="ECO:0000313" key="2">
    <source>
        <dbReference type="EMBL" id="PPR94410.1"/>
    </source>
</evidence>
<accession>A0A2P5WTI6</accession>
<dbReference type="AlphaFoldDB" id="A0A2P5WTI6"/>
<reference evidence="2 3" key="1">
    <citation type="submission" date="2015-01" db="EMBL/GenBank/DDBJ databases">
        <title>Genome of allotetraploid Gossypium barbadense reveals genomic plasticity and fiber elongation in cotton evolution.</title>
        <authorList>
            <person name="Chen X."/>
            <person name="Liu X."/>
            <person name="Zhao B."/>
            <person name="Zheng H."/>
            <person name="Hu Y."/>
            <person name="Lu G."/>
            <person name="Yang C."/>
            <person name="Chen J."/>
            <person name="Shan C."/>
            <person name="Zhang L."/>
            <person name="Zhou Y."/>
            <person name="Wang L."/>
            <person name="Guo W."/>
            <person name="Bai Y."/>
            <person name="Ruan J."/>
            <person name="Shangguan X."/>
            <person name="Mao Y."/>
            <person name="Jiang J."/>
            <person name="Zhu Y."/>
            <person name="Lei J."/>
            <person name="Kang H."/>
            <person name="Chen S."/>
            <person name="He X."/>
            <person name="Wang R."/>
            <person name="Wang Y."/>
            <person name="Chen J."/>
            <person name="Wang L."/>
            <person name="Yu S."/>
            <person name="Wang B."/>
            <person name="Wei J."/>
            <person name="Song S."/>
            <person name="Lu X."/>
            <person name="Gao Z."/>
            <person name="Gu W."/>
            <person name="Deng X."/>
            <person name="Ma D."/>
            <person name="Wang S."/>
            <person name="Liang W."/>
            <person name="Fang L."/>
            <person name="Cai C."/>
            <person name="Zhu X."/>
            <person name="Zhou B."/>
            <person name="Zhang Y."/>
            <person name="Chen Z."/>
            <person name="Xu S."/>
            <person name="Zhu R."/>
            <person name="Wang S."/>
            <person name="Zhang T."/>
            <person name="Zhao G."/>
        </authorList>
    </citation>
    <scope>NUCLEOTIDE SEQUENCE [LARGE SCALE GENOMIC DNA]</scope>
    <source>
        <strain evidence="3">cv. Xinhai21</strain>
        <tissue evidence="2">Leaf</tissue>
    </source>
</reference>
<feature type="region of interest" description="Disordered" evidence="1">
    <location>
        <begin position="354"/>
        <end position="377"/>
    </location>
</feature>
<sequence>MAHGRGARLCALISACVFHDFQIWTRQKFGPRPCYLAVLVHTAVSCFVRFSQARIGQLSKLISERPQGSLPSNTEPNPGEHLNAISTQDTEGFITPEPEIQQDNKMKKGREEVNSNDPKQELPRTKTIETVRYYHEENKEVSDTVLLDAVDPHIVTTTPNEEIPLTILSSFPFAGTRSMNSSNHYDKSTESRGQTGEEDTAVQYDRVEAGHDFPKTRGAINPHDHATCPWIRPCLKSWTTIHGRVTLTWAGEKQTQLGTVVPYGHDTGVALGRVALPYISKSLFIFLFLSKALAEISPSPLPDPYSQSPPPSRPIHVAASYANISEHLTRFELQCFQQFDNIDATLQQSCQHLPISSPVSPREPSSDEDSNPETSET</sequence>
<evidence type="ECO:0000313" key="3">
    <source>
        <dbReference type="Proteomes" id="UP000239757"/>
    </source>
</evidence>